<keyword evidence="1" id="KW-0732">Signal</keyword>
<gene>
    <name evidence="2" type="ORF">MUB46_13120</name>
</gene>
<dbReference type="RefSeq" id="WP_261616375.1">
    <property type="nucleotide sequence ID" value="NZ_JALIDZ010000005.1"/>
</dbReference>
<dbReference type="EMBL" id="JALIDZ010000005">
    <property type="protein sequence ID" value="MCT8972801.1"/>
    <property type="molecule type" value="Genomic_DNA"/>
</dbReference>
<accession>A0AAW5QXK8</accession>
<evidence type="ECO:0000313" key="3">
    <source>
        <dbReference type="Proteomes" id="UP001320898"/>
    </source>
</evidence>
<feature type="chain" id="PRO_5043531996" description="DUF1579 domain-containing protein" evidence="1">
    <location>
        <begin position="22"/>
        <end position="171"/>
    </location>
</feature>
<name>A0AAW5QXK8_9HYPH</name>
<evidence type="ECO:0000256" key="1">
    <source>
        <dbReference type="SAM" id="SignalP"/>
    </source>
</evidence>
<evidence type="ECO:0008006" key="4">
    <source>
        <dbReference type="Google" id="ProtNLM"/>
    </source>
</evidence>
<evidence type="ECO:0000313" key="2">
    <source>
        <dbReference type="EMBL" id="MCT8972801.1"/>
    </source>
</evidence>
<reference evidence="2 3" key="1">
    <citation type="submission" date="2022-04" db="EMBL/GenBank/DDBJ databases">
        <authorList>
            <person name="Ye Y.-Q."/>
            <person name="Du Z.-J."/>
        </authorList>
    </citation>
    <scope>NUCLEOTIDE SEQUENCE [LARGE SCALE GENOMIC DNA]</scope>
    <source>
        <strain evidence="2 3">A6E488</strain>
    </source>
</reference>
<sequence>MSRLTAAAAVLFALAAPGAHAGENGFLKGFTGQWRGTGAVRTAGDAPQEKLVCRVDGTLRGSDQLELSGRCGGDRFTGTFKIALTYNTTKGYYSAVWQDSLGSKSPPLTGLRNGRRLVFKVRHNDFETNGRAVSTLVIDPEDARFRIVGRTMPEAGSDDFVSADLTFLATN</sequence>
<keyword evidence="3" id="KW-1185">Reference proteome</keyword>
<dbReference type="Proteomes" id="UP001320898">
    <property type="component" value="Unassembled WGS sequence"/>
</dbReference>
<dbReference type="AlphaFoldDB" id="A0AAW5QXK8"/>
<feature type="signal peptide" evidence="1">
    <location>
        <begin position="1"/>
        <end position="21"/>
    </location>
</feature>
<proteinExistence type="predicted"/>
<organism evidence="2 3">
    <name type="scientific">Microbaculum marinisediminis</name>
    <dbReference type="NCBI Taxonomy" id="2931392"/>
    <lineage>
        <taxon>Bacteria</taxon>
        <taxon>Pseudomonadati</taxon>
        <taxon>Pseudomonadota</taxon>
        <taxon>Alphaproteobacteria</taxon>
        <taxon>Hyphomicrobiales</taxon>
        <taxon>Tepidamorphaceae</taxon>
        <taxon>Microbaculum</taxon>
    </lineage>
</organism>
<comment type="caution">
    <text evidence="2">The sequence shown here is derived from an EMBL/GenBank/DDBJ whole genome shotgun (WGS) entry which is preliminary data.</text>
</comment>
<protein>
    <recommendedName>
        <fullName evidence="4">DUF1579 domain-containing protein</fullName>
    </recommendedName>
</protein>